<keyword evidence="2" id="KW-0732">Signal</keyword>
<keyword evidence="4" id="KW-0564">Palmitate</keyword>
<gene>
    <name evidence="6" type="ORF">SAMN05216192_12452</name>
</gene>
<accession>A0A1G8WMH6</accession>
<proteinExistence type="predicted"/>
<sequence>MAEERVLTSDSFKVRRKSFNSGGLSMKNNTKRLVSLLFVLILIISTVTACSGNNAKDDTAEMDPGTNNANVTQEKNDVAFTDISGDIRGNTAPTQEQIDEVNATLNDTYLGDNYDEVIPSDYSAYPVKGDVVLDVWMPANSNIPDMNNHAVQKQVEKLTGIKVNFITPPIGQEADAFTLMISSGDLPDIIIEPGRYPGGLEAGVNDGAYLDLTDLMEKNAPNYTQWRNSDETRRKTTVTDEGRLLGFYGIAPYSEWTWFGMLIKQEALDKTGLAVPNTIDEWHTFLTKAKEVGYKAPLNYGSTYGQIFTGIINGAYGVWDWTFLDGNGKVAWGPAQPKAKEYLATMQQWNKEGLLNPDWATADFNQRMASAISGDTAVMMDSPDTMWSYWKEQSGIDFVGALNPVLNTGDKSATTYKNFKRTGTEAAITTQADNVEAAMAWLDFSYSKKGWEMINFGEYGTVHLIDDSGMPYYPENSYIYKDPEGQPVSTTLWKYRMHTWPNIRDEHHANPLITAKGSYSGEIRKYWTENMDTSMAVPPLTFTKEEASREAELGNQLSTLRGEYFAKIIMGELPVDAYDKFLKEAQSMGLDEFLSIHQAALDRYNKR</sequence>
<dbReference type="STRING" id="1174501.SAMN05216192_12452"/>
<evidence type="ECO:0000256" key="5">
    <source>
        <dbReference type="ARBA" id="ARBA00023288"/>
    </source>
</evidence>
<keyword evidence="7" id="KW-1185">Reference proteome</keyword>
<evidence type="ECO:0000313" key="6">
    <source>
        <dbReference type="EMBL" id="SDJ79316.1"/>
    </source>
</evidence>
<dbReference type="PANTHER" id="PTHR43649:SF33">
    <property type="entry name" value="POLYGALACTURONAN_RHAMNOGALACTURONAN-BINDING PROTEIN YTCQ"/>
    <property type="match status" value="1"/>
</dbReference>
<evidence type="ECO:0000256" key="3">
    <source>
        <dbReference type="ARBA" id="ARBA00023136"/>
    </source>
</evidence>
<evidence type="ECO:0000256" key="4">
    <source>
        <dbReference type="ARBA" id="ARBA00023139"/>
    </source>
</evidence>
<dbReference type="SUPFAM" id="SSF53850">
    <property type="entry name" value="Periplasmic binding protein-like II"/>
    <property type="match status" value="1"/>
</dbReference>
<organism evidence="6 7">
    <name type="scientific">Paenibacillus typhae</name>
    <dbReference type="NCBI Taxonomy" id="1174501"/>
    <lineage>
        <taxon>Bacteria</taxon>
        <taxon>Bacillati</taxon>
        <taxon>Bacillota</taxon>
        <taxon>Bacilli</taxon>
        <taxon>Bacillales</taxon>
        <taxon>Paenibacillaceae</taxon>
        <taxon>Paenibacillus</taxon>
    </lineage>
</organism>
<dbReference type="PANTHER" id="PTHR43649">
    <property type="entry name" value="ARABINOSE-BINDING PROTEIN-RELATED"/>
    <property type="match status" value="1"/>
</dbReference>
<evidence type="ECO:0000256" key="1">
    <source>
        <dbReference type="ARBA" id="ARBA00022475"/>
    </source>
</evidence>
<keyword evidence="3" id="KW-0472">Membrane</keyword>
<dbReference type="EMBL" id="FNDX01000024">
    <property type="protein sequence ID" value="SDJ79316.1"/>
    <property type="molecule type" value="Genomic_DNA"/>
</dbReference>
<dbReference type="Pfam" id="PF01547">
    <property type="entry name" value="SBP_bac_1"/>
    <property type="match status" value="1"/>
</dbReference>
<dbReference type="AlphaFoldDB" id="A0A1G8WMH6"/>
<evidence type="ECO:0000313" key="7">
    <source>
        <dbReference type="Proteomes" id="UP000199050"/>
    </source>
</evidence>
<dbReference type="InterPro" id="IPR050490">
    <property type="entry name" value="Bact_solute-bd_prot1"/>
</dbReference>
<name>A0A1G8WMH6_9BACL</name>
<dbReference type="Gene3D" id="3.40.190.10">
    <property type="entry name" value="Periplasmic binding protein-like II"/>
    <property type="match status" value="2"/>
</dbReference>
<dbReference type="Proteomes" id="UP000199050">
    <property type="component" value="Unassembled WGS sequence"/>
</dbReference>
<reference evidence="7" key="1">
    <citation type="submission" date="2016-10" db="EMBL/GenBank/DDBJ databases">
        <authorList>
            <person name="Varghese N."/>
            <person name="Submissions S."/>
        </authorList>
    </citation>
    <scope>NUCLEOTIDE SEQUENCE [LARGE SCALE GENOMIC DNA]</scope>
    <source>
        <strain evidence="7">CGMCC 1.11012</strain>
    </source>
</reference>
<evidence type="ECO:0000256" key="2">
    <source>
        <dbReference type="ARBA" id="ARBA00022729"/>
    </source>
</evidence>
<keyword evidence="1" id="KW-1003">Cell membrane</keyword>
<keyword evidence="5" id="KW-0449">Lipoprotein</keyword>
<dbReference type="InterPro" id="IPR006059">
    <property type="entry name" value="SBP"/>
</dbReference>
<protein>
    <submittedName>
        <fullName evidence="6">Carbohydrate ABC transporter substrate-binding protein, CUT1 family</fullName>
    </submittedName>
</protein>